<keyword evidence="1" id="KW-1133">Transmembrane helix</keyword>
<dbReference type="InterPro" id="IPR006860">
    <property type="entry name" value="FecR"/>
</dbReference>
<evidence type="ECO:0000259" key="3">
    <source>
        <dbReference type="Pfam" id="PF16344"/>
    </source>
</evidence>
<evidence type="ECO:0000313" key="5">
    <source>
        <dbReference type="Proteomes" id="UP001597545"/>
    </source>
</evidence>
<gene>
    <name evidence="4" type="ORF">ACFSR5_01885</name>
</gene>
<feature type="transmembrane region" description="Helical" evidence="1">
    <location>
        <begin position="77"/>
        <end position="98"/>
    </location>
</feature>
<evidence type="ECO:0000256" key="1">
    <source>
        <dbReference type="SAM" id="Phobius"/>
    </source>
</evidence>
<dbReference type="PANTHER" id="PTHR30273:SF2">
    <property type="entry name" value="PROTEIN FECR"/>
    <property type="match status" value="1"/>
</dbReference>
<reference evidence="5" key="1">
    <citation type="journal article" date="2019" name="Int. J. Syst. Evol. Microbiol.">
        <title>The Global Catalogue of Microorganisms (GCM) 10K type strain sequencing project: providing services to taxonomists for standard genome sequencing and annotation.</title>
        <authorList>
            <consortium name="The Broad Institute Genomics Platform"/>
            <consortium name="The Broad Institute Genome Sequencing Center for Infectious Disease"/>
            <person name="Wu L."/>
            <person name="Ma J."/>
        </authorList>
    </citation>
    <scope>NUCLEOTIDE SEQUENCE [LARGE SCALE GENOMIC DNA]</scope>
    <source>
        <strain evidence="5">KCTC 42662</strain>
    </source>
</reference>
<keyword evidence="5" id="KW-1185">Reference proteome</keyword>
<protein>
    <submittedName>
        <fullName evidence="4">FecR family protein</fullName>
    </submittedName>
</protein>
<feature type="domain" description="FecR protein" evidence="2">
    <location>
        <begin position="166"/>
        <end position="257"/>
    </location>
</feature>
<dbReference type="InterPro" id="IPR032508">
    <property type="entry name" value="FecR_C"/>
</dbReference>
<dbReference type="InterPro" id="IPR012373">
    <property type="entry name" value="Ferrdict_sens_TM"/>
</dbReference>
<dbReference type="EMBL" id="JBHULR010000001">
    <property type="protein sequence ID" value="MFD2546389.1"/>
    <property type="molecule type" value="Genomic_DNA"/>
</dbReference>
<dbReference type="PANTHER" id="PTHR30273">
    <property type="entry name" value="PERIPLASMIC SIGNAL SENSOR AND SIGMA FACTOR ACTIVATOR FECR-RELATED"/>
    <property type="match status" value="1"/>
</dbReference>
<dbReference type="PIRSF" id="PIRSF018266">
    <property type="entry name" value="FecR"/>
    <property type="match status" value="1"/>
</dbReference>
<feature type="domain" description="Protein FecR C-terminal" evidence="3">
    <location>
        <begin position="297"/>
        <end position="366"/>
    </location>
</feature>
<comment type="caution">
    <text evidence="4">The sequence shown here is derived from an EMBL/GenBank/DDBJ whole genome shotgun (WGS) entry which is preliminary data.</text>
</comment>
<keyword evidence="1" id="KW-0812">Transmembrane</keyword>
<dbReference type="Gene3D" id="3.55.50.30">
    <property type="match status" value="1"/>
</dbReference>
<evidence type="ECO:0000313" key="4">
    <source>
        <dbReference type="EMBL" id="MFD2546389.1"/>
    </source>
</evidence>
<dbReference type="RefSeq" id="WP_380900127.1">
    <property type="nucleotide sequence ID" value="NZ_JBHUEG010000002.1"/>
</dbReference>
<dbReference type="Gene3D" id="2.60.120.1440">
    <property type="match status" value="1"/>
</dbReference>
<dbReference type="Pfam" id="PF16344">
    <property type="entry name" value="FecR_C"/>
    <property type="match status" value="1"/>
</dbReference>
<keyword evidence="1" id="KW-0472">Membrane</keyword>
<dbReference type="Proteomes" id="UP001597545">
    <property type="component" value="Unassembled WGS sequence"/>
</dbReference>
<sequence>MKDIGSYERAKSLLKKYLSGDCTAEEERIVLYWFYELKKTGSDTVRPKGEVPLSQRLNEQLDARLFPEKKKKEIPLLWLRVTAAVACCLCVFGATFWLKKHDGLQTFDMLAAETTIASGPSANDILPGTNFATLSYSDGKRETLRDSSFLRTSTKQHGGTQTAHLEVPAAGTYKVELEDGTRVWLNAASKLRYPTHFSTDERRVSLEGEAYFEVAKDRDRPFRIDVKDSQIEVLGTSFNVNAYTEAVATSLLEGSVKIRQRHQEMILKPGEQAVVHQQQIKIEKVDPTHATAWQQGDFYFDSHNLREILMQISRWYNVVFKGDIPSQATTVYSGRINRNQKLSNVLEILQLTTGKSFRIEGRHVIIH</sequence>
<dbReference type="Pfam" id="PF04773">
    <property type="entry name" value="FecR"/>
    <property type="match status" value="1"/>
</dbReference>
<evidence type="ECO:0000259" key="2">
    <source>
        <dbReference type="Pfam" id="PF04773"/>
    </source>
</evidence>
<name>A0ABW5KBY0_9SPHI</name>
<organism evidence="4 5">
    <name type="scientific">Sphingobacterium suaedae</name>
    <dbReference type="NCBI Taxonomy" id="1686402"/>
    <lineage>
        <taxon>Bacteria</taxon>
        <taxon>Pseudomonadati</taxon>
        <taxon>Bacteroidota</taxon>
        <taxon>Sphingobacteriia</taxon>
        <taxon>Sphingobacteriales</taxon>
        <taxon>Sphingobacteriaceae</taxon>
        <taxon>Sphingobacterium</taxon>
    </lineage>
</organism>
<accession>A0ABW5KBY0</accession>
<proteinExistence type="predicted"/>